<keyword evidence="3" id="KW-1185">Reference proteome</keyword>
<evidence type="ECO:0000313" key="3">
    <source>
        <dbReference type="Proteomes" id="UP000562682"/>
    </source>
</evidence>
<accession>A0A8H5T5M7</accession>
<comment type="caution">
    <text evidence="2">The sequence shown here is derived from an EMBL/GenBank/DDBJ whole genome shotgun (WGS) entry which is preliminary data.</text>
</comment>
<dbReference type="AlphaFoldDB" id="A0A8H5T5M7"/>
<dbReference type="Proteomes" id="UP000562682">
    <property type="component" value="Unassembled WGS sequence"/>
</dbReference>
<organism evidence="2 3">
    <name type="scientific">Fusarium denticulatum</name>
    <dbReference type="NCBI Taxonomy" id="48507"/>
    <lineage>
        <taxon>Eukaryota</taxon>
        <taxon>Fungi</taxon>
        <taxon>Dikarya</taxon>
        <taxon>Ascomycota</taxon>
        <taxon>Pezizomycotina</taxon>
        <taxon>Sordariomycetes</taxon>
        <taxon>Hypocreomycetidae</taxon>
        <taxon>Hypocreales</taxon>
        <taxon>Nectriaceae</taxon>
        <taxon>Fusarium</taxon>
        <taxon>Fusarium fujikuroi species complex</taxon>
    </lineage>
</organism>
<reference evidence="2 3" key="1">
    <citation type="submission" date="2020-05" db="EMBL/GenBank/DDBJ databases">
        <title>Identification and distribution of gene clusters putatively required for synthesis of sphingolipid metabolism inhibitors in phylogenetically diverse species of the filamentous fungus Fusarium.</title>
        <authorList>
            <person name="Kim H.-S."/>
            <person name="Busman M."/>
            <person name="Brown D.W."/>
            <person name="Divon H."/>
            <person name="Uhlig S."/>
            <person name="Proctor R.H."/>
        </authorList>
    </citation>
    <scope>NUCLEOTIDE SEQUENCE [LARGE SCALE GENOMIC DNA]</scope>
    <source>
        <strain evidence="2 3">NRRL 25311</strain>
    </source>
</reference>
<sequence>MAILARDFYPEPRHLLRTSPGRGATEDMELIEGLIYEIYENSLPLSGNRHYRKILFTTAFAIQMQLGIFHMLCFLKFERNFAIYNTQKPFAAIKTVLRTRELLVPLPERRHPVRGEIPTASRLSHPVTANRRGTATA</sequence>
<feature type="region of interest" description="Disordered" evidence="1">
    <location>
        <begin position="118"/>
        <end position="137"/>
    </location>
</feature>
<evidence type="ECO:0000313" key="2">
    <source>
        <dbReference type="EMBL" id="KAF5663503.1"/>
    </source>
</evidence>
<name>A0A8H5T5M7_9HYPO</name>
<gene>
    <name evidence="2" type="ORF">FDENT_13113</name>
</gene>
<dbReference type="EMBL" id="JAAOAK010000487">
    <property type="protein sequence ID" value="KAF5663503.1"/>
    <property type="molecule type" value="Genomic_DNA"/>
</dbReference>
<protein>
    <submittedName>
        <fullName evidence="2">Uncharacterized protein</fullName>
    </submittedName>
</protein>
<proteinExistence type="predicted"/>
<evidence type="ECO:0000256" key="1">
    <source>
        <dbReference type="SAM" id="MobiDB-lite"/>
    </source>
</evidence>